<dbReference type="AlphaFoldDB" id="A0A286AM36"/>
<evidence type="ECO:0000256" key="1">
    <source>
        <dbReference type="SAM" id="Phobius"/>
    </source>
</evidence>
<keyword evidence="1" id="KW-0472">Membrane</keyword>
<keyword evidence="1" id="KW-0812">Transmembrane</keyword>
<feature type="transmembrane region" description="Helical" evidence="1">
    <location>
        <begin position="73"/>
        <end position="97"/>
    </location>
</feature>
<dbReference type="RefSeq" id="WP_097107698.1">
    <property type="nucleotide sequence ID" value="NZ_OCMU01000005.1"/>
</dbReference>
<feature type="transmembrane region" description="Helical" evidence="1">
    <location>
        <begin position="109"/>
        <end position="131"/>
    </location>
</feature>
<proteinExistence type="predicted"/>
<gene>
    <name evidence="2" type="ORF">SAMN06297164_3629</name>
</gene>
<name>A0A286AM36_9PROT</name>
<sequence length="296" mass="32197">MNSNSPDKNILTPTITNWGTFNWASIIASLVFIYALSWVVFVFSSAIGMTVLDVPEINSYDNSEKASTISYVLYGWYIAWAFVIYFLGGIVVGKYAGKIYHRTGTSHGLIMWSSTIVIAVVLASMGVSSLFSSAAGAIKTTATVGMNLPNAVSSDKESTSIQLPPSIQPLIGAIKKNIKGSSQGEELQKVSEQLNSQTLSSIAIALIQGNEKHAKELITSNTSLEEKEVEELINSLKKQSQKIGEDIRRQADEAREYTAGILWLMLISYLVALIASIFGARYGVNKFAASINEYSK</sequence>
<protein>
    <submittedName>
        <fullName evidence="2">Uncharacterized protein</fullName>
    </submittedName>
</protein>
<feature type="transmembrane region" description="Helical" evidence="1">
    <location>
        <begin position="20"/>
        <end position="52"/>
    </location>
</feature>
<reference evidence="2 3" key="1">
    <citation type="submission" date="2017-09" db="EMBL/GenBank/DDBJ databases">
        <authorList>
            <person name="Ehlers B."/>
            <person name="Leendertz F.H."/>
        </authorList>
    </citation>
    <scope>NUCLEOTIDE SEQUENCE [LARGE SCALE GENOMIC DNA]</scope>
    <source>
        <strain evidence="2 3">Nm42</strain>
    </source>
</reference>
<organism evidence="2 3">
    <name type="scientific">Nitrosomonas ureae</name>
    <dbReference type="NCBI Taxonomy" id="44577"/>
    <lineage>
        <taxon>Bacteria</taxon>
        <taxon>Pseudomonadati</taxon>
        <taxon>Pseudomonadota</taxon>
        <taxon>Betaproteobacteria</taxon>
        <taxon>Nitrosomonadales</taxon>
        <taxon>Nitrosomonadaceae</taxon>
        <taxon>Nitrosomonas</taxon>
    </lineage>
</organism>
<evidence type="ECO:0000313" key="3">
    <source>
        <dbReference type="Proteomes" id="UP000219335"/>
    </source>
</evidence>
<dbReference type="EMBL" id="OCMU01000005">
    <property type="protein sequence ID" value="SOD22961.1"/>
    <property type="molecule type" value="Genomic_DNA"/>
</dbReference>
<keyword evidence="1" id="KW-1133">Transmembrane helix</keyword>
<dbReference type="Proteomes" id="UP000219335">
    <property type="component" value="Unassembled WGS sequence"/>
</dbReference>
<accession>A0A286AM36</accession>
<feature type="transmembrane region" description="Helical" evidence="1">
    <location>
        <begin position="257"/>
        <end position="278"/>
    </location>
</feature>
<evidence type="ECO:0000313" key="2">
    <source>
        <dbReference type="EMBL" id="SOD22961.1"/>
    </source>
</evidence>